<dbReference type="GO" id="GO:0009061">
    <property type="term" value="P:anaerobic respiration"/>
    <property type="evidence" value="ECO:0007669"/>
    <property type="project" value="TreeGrafter"/>
</dbReference>
<evidence type="ECO:0000313" key="21">
    <source>
        <dbReference type="Proteomes" id="UP000001962"/>
    </source>
</evidence>
<comment type="subcellular location">
    <subcellularLocation>
        <location evidence="3">Cell membrane</location>
    </subcellularLocation>
</comment>
<feature type="binding site" evidence="17">
    <location>
        <position position="277"/>
    </location>
    <ligand>
        <name>[3Fe-4S] cluster</name>
        <dbReference type="ChEBI" id="CHEBI:21137"/>
    </ligand>
</feature>
<feature type="domain" description="Cytochrome-c3 hydrogenase C-terminal" evidence="19">
    <location>
        <begin position="229"/>
        <end position="310"/>
    </location>
</feature>
<dbReference type="InterPro" id="IPR037024">
    <property type="entry name" value="NiFe_Hase_small_N_sf"/>
</dbReference>
<gene>
    <name evidence="20" type="ordered locus">Mlg_2029</name>
</gene>
<evidence type="ECO:0000256" key="2">
    <source>
        <dbReference type="ARBA" id="ARBA00001966"/>
    </source>
</evidence>
<dbReference type="PIRSF" id="PIRSF000310">
    <property type="entry name" value="NiFe_hyd_ssu"/>
    <property type="match status" value="1"/>
</dbReference>
<evidence type="ECO:0000256" key="5">
    <source>
        <dbReference type="ARBA" id="ARBA00011771"/>
    </source>
</evidence>
<proteinExistence type="inferred from homology"/>
<evidence type="ECO:0000256" key="14">
    <source>
        <dbReference type="ARBA" id="ARBA00023136"/>
    </source>
</evidence>
<feature type="binding site" evidence="17">
    <location>
        <position position="262"/>
    </location>
    <ligand>
        <name>[4Fe-4S] cluster</name>
        <dbReference type="ChEBI" id="CHEBI:49883"/>
        <label>2</label>
    </ligand>
</feature>
<dbReference type="EC" id="1.12.99.6" evidence="6"/>
<dbReference type="Pfam" id="PF01058">
    <property type="entry name" value="Oxidored_q6"/>
    <property type="match status" value="1"/>
</dbReference>
<dbReference type="SUPFAM" id="SSF56770">
    <property type="entry name" value="HydA/Nqo6-like"/>
    <property type="match status" value="1"/>
</dbReference>
<dbReference type="GO" id="GO:0005886">
    <property type="term" value="C:plasma membrane"/>
    <property type="evidence" value="ECO:0007669"/>
    <property type="project" value="UniProtKB-SubCell"/>
</dbReference>
<dbReference type="NCBIfam" id="TIGR01409">
    <property type="entry name" value="TAT_signal_seq"/>
    <property type="match status" value="1"/>
</dbReference>
<evidence type="ECO:0000259" key="19">
    <source>
        <dbReference type="Pfam" id="PF14720"/>
    </source>
</evidence>
<dbReference type="KEGG" id="aeh:Mlg_2029"/>
<dbReference type="PROSITE" id="PS51318">
    <property type="entry name" value="TAT"/>
    <property type="match status" value="1"/>
</dbReference>
<evidence type="ECO:0000256" key="13">
    <source>
        <dbReference type="ARBA" id="ARBA00023014"/>
    </source>
</evidence>
<comment type="cofactor">
    <cofactor evidence="1">
        <name>[3Fe-4S] cluster</name>
        <dbReference type="ChEBI" id="CHEBI:21137"/>
    </cofactor>
</comment>
<evidence type="ECO:0000256" key="3">
    <source>
        <dbReference type="ARBA" id="ARBA00004236"/>
    </source>
</evidence>
<keyword evidence="9 17" id="KW-0479">Metal-binding</keyword>
<evidence type="ECO:0000259" key="18">
    <source>
        <dbReference type="Pfam" id="PF01058"/>
    </source>
</evidence>
<name>Q0A716_ALKEH</name>
<keyword evidence="21" id="KW-1185">Reference proteome</keyword>
<feature type="domain" description="NADH:ubiquinone oxidoreductase-like 20kDa subunit" evidence="18">
    <location>
        <begin position="64"/>
        <end position="209"/>
    </location>
</feature>
<comment type="subunit">
    <text evidence="5">Heterodimer of a large and a small subunit.</text>
</comment>
<dbReference type="FunFam" id="4.10.480.10:FF:000002">
    <property type="entry name" value="Hydrogenase-1 small chain"/>
    <property type="match status" value="1"/>
</dbReference>
<dbReference type="PRINTS" id="PR00614">
    <property type="entry name" value="NIHGNASESMLL"/>
</dbReference>
<keyword evidence="11 20" id="KW-0560">Oxidoreductase</keyword>
<dbReference type="InterPro" id="IPR019546">
    <property type="entry name" value="TAT_signal_bac_arc"/>
</dbReference>
<keyword evidence="13 17" id="KW-0411">Iron-sulfur</keyword>
<evidence type="ECO:0000256" key="17">
    <source>
        <dbReference type="PIRSR" id="PIRSR000310-1"/>
    </source>
</evidence>
<feature type="binding site" evidence="17">
    <location>
        <position position="237"/>
    </location>
    <ligand>
        <name>[4Fe-4S] cluster</name>
        <dbReference type="ChEBI" id="CHEBI:49883"/>
        <label>2</label>
    </ligand>
</feature>
<dbReference type="HOGENOM" id="CLU_046107_0_0_6"/>
<dbReference type="InterPro" id="IPR027394">
    <property type="entry name" value="Cytochrome-c3_hydrogenase_C"/>
</dbReference>
<evidence type="ECO:0000256" key="16">
    <source>
        <dbReference type="ARBA" id="ARBA00048757"/>
    </source>
</evidence>
<dbReference type="eggNOG" id="COG1740">
    <property type="taxonomic scope" value="Bacteria"/>
</dbReference>
<dbReference type="GO" id="GO:0009375">
    <property type="term" value="C:ferredoxin hydrogenase complex"/>
    <property type="evidence" value="ECO:0007669"/>
    <property type="project" value="InterPro"/>
</dbReference>
<dbReference type="AlphaFoldDB" id="Q0A716"/>
<protein>
    <recommendedName>
        <fullName evidence="6">hydrogenase (acceptor)</fullName>
        <ecNumber evidence="6">1.12.99.6</ecNumber>
    </recommendedName>
</protein>
<feature type="binding site" evidence="17">
    <location>
        <position position="268"/>
    </location>
    <ligand>
        <name>[4Fe-4S] cluster</name>
        <dbReference type="ChEBI" id="CHEBI:49883"/>
        <label>2</label>
    </ligand>
</feature>
<organism evidence="20 21">
    <name type="scientific">Alkalilimnicola ehrlichii (strain ATCC BAA-1101 / DSM 17681 / MLHE-1)</name>
    <dbReference type="NCBI Taxonomy" id="187272"/>
    <lineage>
        <taxon>Bacteria</taxon>
        <taxon>Pseudomonadati</taxon>
        <taxon>Pseudomonadota</taxon>
        <taxon>Gammaproteobacteria</taxon>
        <taxon>Chromatiales</taxon>
        <taxon>Ectothiorhodospiraceae</taxon>
        <taxon>Alkalilimnicola</taxon>
    </lineage>
</organism>
<keyword evidence="7" id="KW-1003">Cell membrane</keyword>
<evidence type="ECO:0000256" key="6">
    <source>
        <dbReference type="ARBA" id="ARBA00012082"/>
    </source>
</evidence>
<dbReference type="EMBL" id="CP000453">
    <property type="protein sequence ID" value="ABI57371.1"/>
    <property type="molecule type" value="Genomic_DNA"/>
</dbReference>
<reference evidence="21" key="1">
    <citation type="submission" date="2006-08" db="EMBL/GenBank/DDBJ databases">
        <title>Complete sequence of Alkalilimnicola ehrilichei MLHE-1.</title>
        <authorList>
            <person name="Copeland A."/>
            <person name="Lucas S."/>
            <person name="Lapidus A."/>
            <person name="Barry K."/>
            <person name="Detter J.C."/>
            <person name="Glavina del Rio T."/>
            <person name="Hammon N."/>
            <person name="Israni S."/>
            <person name="Dalin E."/>
            <person name="Tice H."/>
            <person name="Pitluck S."/>
            <person name="Sims D."/>
            <person name="Brettin T."/>
            <person name="Bruce D."/>
            <person name="Han C."/>
            <person name="Tapia R."/>
            <person name="Gilna P."/>
            <person name="Schmutz J."/>
            <person name="Larimer F."/>
            <person name="Land M."/>
            <person name="Hauser L."/>
            <person name="Kyrpides N."/>
            <person name="Mikhailova N."/>
            <person name="Oremland R.S."/>
            <person name="Hoeft S.E."/>
            <person name="Switzer-Blum J."/>
            <person name="Kulp T."/>
            <person name="King G."/>
            <person name="Tabita R."/>
            <person name="Witte B."/>
            <person name="Santini J.M."/>
            <person name="Basu P."/>
            <person name="Hollibaugh J.T."/>
            <person name="Xie G."/>
            <person name="Stolz J.F."/>
            <person name="Richardson P."/>
        </authorList>
    </citation>
    <scope>NUCLEOTIDE SEQUENCE [LARGE SCALE GENOMIC DNA]</scope>
    <source>
        <strain evidence="21">ATCC BAA-1101 / DSM 17681 / MLHE-1</strain>
    </source>
</reference>
<feature type="binding site" evidence="17">
    <location>
        <position position="296"/>
    </location>
    <ligand>
        <name>[3Fe-4S] cluster</name>
        <dbReference type="ChEBI" id="CHEBI:21137"/>
    </ligand>
</feature>
<sequence length="371" mass="40447">MAGETMETFYDVMRRQGITRRSFMKFCSLTAAALGLGPQFAGRIAHAMENKPRTPVLWVHGQECTCCSESFIRSAHPLAKDVVLSMISLDYDPLLMAAAGDDAEAALEAAIEKYHGNYILAVEGTPALGHDGMACVVGGRPFLDQLKHTAEGAKAIISWGSCASWGCVQAARPNPTQAVPVHKVIRDKPIIKVPGCPPIAEVMTGVITYMLTFDRLPALDRQGRPKMFYGQRIHDKCYRRPHFDAGQFAEQWDDEGARRGYCLYKLGCKGPTTYNACSTMRWNSGVSFPIQSGHGCIGCSEDGFWDKGSFYDRVTNIHQFGIESNADRIGKTAAGVVGAAVAAHAAVSVAKHTANKRKEVREQTADQEGEK</sequence>
<feature type="binding site" evidence="17">
    <location>
        <position position="67"/>
    </location>
    <ligand>
        <name>[4Fe-4S] cluster</name>
        <dbReference type="ChEBI" id="CHEBI:49883"/>
        <label>1</label>
    </ligand>
</feature>
<evidence type="ECO:0000256" key="15">
    <source>
        <dbReference type="ARBA" id="ARBA00023291"/>
    </source>
</evidence>
<dbReference type="GO" id="GO:0044569">
    <property type="term" value="C:[Ni-Fe] hydrogenase complex"/>
    <property type="evidence" value="ECO:0007669"/>
    <property type="project" value="TreeGrafter"/>
</dbReference>
<feature type="binding site" evidence="17">
    <location>
        <position position="64"/>
    </location>
    <ligand>
        <name>[4Fe-4S] cluster</name>
        <dbReference type="ChEBI" id="CHEBI:49883"/>
        <label>1</label>
    </ligand>
</feature>
<dbReference type="Proteomes" id="UP000001962">
    <property type="component" value="Chromosome"/>
</dbReference>
<dbReference type="GO" id="GO:0046872">
    <property type="term" value="F:metal ion binding"/>
    <property type="evidence" value="ECO:0007669"/>
    <property type="project" value="UniProtKB-KW"/>
</dbReference>
<feature type="binding site" evidence="17">
    <location>
        <position position="196"/>
    </location>
    <ligand>
        <name>[4Fe-4S] cluster</name>
        <dbReference type="ChEBI" id="CHEBI:49883"/>
        <label>1</label>
    </ligand>
</feature>
<evidence type="ECO:0000256" key="7">
    <source>
        <dbReference type="ARBA" id="ARBA00022475"/>
    </source>
</evidence>
<evidence type="ECO:0000256" key="11">
    <source>
        <dbReference type="ARBA" id="ARBA00023002"/>
    </source>
</evidence>
<feature type="binding site" evidence="17">
    <location>
        <position position="162"/>
    </location>
    <ligand>
        <name>[4Fe-4S] cluster</name>
        <dbReference type="ChEBI" id="CHEBI:49883"/>
        <label>1</label>
    </ligand>
</feature>
<dbReference type="InterPro" id="IPR006137">
    <property type="entry name" value="NADH_UbQ_OxRdtase-like_20kDa"/>
</dbReference>
<dbReference type="GO" id="GO:0033748">
    <property type="term" value="F:hydrogenase (acceptor) activity"/>
    <property type="evidence" value="ECO:0007669"/>
    <property type="project" value="UniProtKB-EC"/>
</dbReference>
<dbReference type="Pfam" id="PF14720">
    <property type="entry name" value="NiFe_hyd_SSU_C"/>
    <property type="match status" value="1"/>
</dbReference>
<feature type="binding site" evidence="17">
    <location>
        <position position="234"/>
    </location>
    <ligand>
        <name>[4Fe-4S] cluster</name>
        <dbReference type="ChEBI" id="CHEBI:49883"/>
        <label>2</label>
    </ligand>
</feature>
<comment type="cofactor">
    <cofactor evidence="2">
        <name>[4Fe-4S] cluster</name>
        <dbReference type="ChEBI" id="CHEBI:49883"/>
    </cofactor>
</comment>
<dbReference type="PANTHER" id="PTHR30013:SF6">
    <property type="entry name" value="HYDROGENASE-1 SMALL CHAIN"/>
    <property type="match status" value="1"/>
</dbReference>
<dbReference type="GO" id="GO:0008901">
    <property type="term" value="F:ferredoxin hydrogenase activity"/>
    <property type="evidence" value="ECO:0007669"/>
    <property type="project" value="InterPro"/>
</dbReference>
<dbReference type="GO" id="GO:0009055">
    <property type="term" value="F:electron transfer activity"/>
    <property type="evidence" value="ECO:0007669"/>
    <property type="project" value="TreeGrafter"/>
</dbReference>
<evidence type="ECO:0000256" key="12">
    <source>
        <dbReference type="ARBA" id="ARBA00023004"/>
    </source>
</evidence>
<evidence type="ECO:0000256" key="4">
    <source>
        <dbReference type="ARBA" id="ARBA00006605"/>
    </source>
</evidence>
<dbReference type="Gene3D" id="3.40.50.700">
    <property type="entry name" value="NADH:ubiquinone oxidoreductase-like, 20kDa subunit"/>
    <property type="match status" value="1"/>
</dbReference>
<feature type="binding site" evidence="17">
    <location>
        <position position="299"/>
    </location>
    <ligand>
        <name>[3Fe-4S] cluster</name>
        <dbReference type="ChEBI" id="CHEBI:21137"/>
    </ligand>
</feature>
<dbReference type="PANTHER" id="PTHR30013">
    <property type="entry name" value="NIFE / NIFESE HYDROGENASE SMALL SUBUNIT FAMILY MEMBER"/>
    <property type="match status" value="1"/>
</dbReference>
<dbReference type="GO" id="GO:0051538">
    <property type="term" value="F:3 iron, 4 sulfur cluster binding"/>
    <property type="evidence" value="ECO:0007669"/>
    <property type="project" value="UniProtKB-KW"/>
</dbReference>
<evidence type="ECO:0000256" key="9">
    <source>
        <dbReference type="ARBA" id="ARBA00022723"/>
    </source>
</evidence>
<evidence type="ECO:0000256" key="1">
    <source>
        <dbReference type="ARBA" id="ARBA00001927"/>
    </source>
</evidence>
<evidence type="ECO:0000313" key="20">
    <source>
        <dbReference type="EMBL" id="ABI57371.1"/>
    </source>
</evidence>
<dbReference type="GO" id="GO:0051539">
    <property type="term" value="F:4 iron, 4 sulfur cluster binding"/>
    <property type="evidence" value="ECO:0007669"/>
    <property type="project" value="UniProtKB-KW"/>
</dbReference>
<dbReference type="Gene3D" id="4.10.480.10">
    <property type="entry name" value="Cytochrome-c3 hydrogenase, C-terminal domain"/>
    <property type="match status" value="1"/>
</dbReference>
<dbReference type="InterPro" id="IPR001821">
    <property type="entry name" value="NiFe_hydrogenase_ssu"/>
</dbReference>
<dbReference type="InterPro" id="IPR037148">
    <property type="entry name" value="NiFe-Hase_small_C_sf"/>
</dbReference>
<evidence type="ECO:0000256" key="10">
    <source>
        <dbReference type="ARBA" id="ARBA00022729"/>
    </source>
</evidence>
<comment type="catalytic activity">
    <reaction evidence="16">
        <text>H2 + A = AH2</text>
        <dbReference type="Rhea" id="RHEA:12116"/>
        <dbReference type="ChEBI" id="CHEBI:13193"/>
        <dbReference type="ChEBI" id="CHEBI:17499"/>
        <dbReference type="ChEBI" id="CHEBI:18276"/>
        <dbReference type="EC" id="1.12.99.6"/>
    </reaction>
</comment>
<accession>Q0A716</accession>
<keyword evidence="15 17" id="KW-0003">3Fe-4S</keyword>
<comment type="similarity">
    <text evidence="4">Belongs to the [NiFe]/[NiFeSe] hydrogenase small subunit family.</text>
</comment>
<keyword evidence="14" id="KW-0472">Membrane</keyword>
<keyword evidence="12 17" id="KW-0408">Iron</keyword>
<dbReference type="NCBIfam" id="TIGR00391">
    <property type="entry name" value="hydA"/>
    <property type="match status" value="1"/>
</dbReference>
<dbReference type="InterPro" id="IPR006311">
    <property type="entry name" value="TAT_signal"/>
</dbReference>
<evidence type="ECO:0000256" key="8">
    <source>
        <dbReference type="ARBA" id="ARBA00022485"/>
    </source>
</evidence>
<keyword evidence="10" id="KW-0732">Signal</keyword>
<keyword evidence="8 17" id="KW-0004">4Fe-4S</keyword>